<dbReference type="EMBL" id="CP028101">
    <property type="protein sequence ID" value="AVQ14905.1"/>
    <property type="molecule type" value="Genomic_DNA"/>
</dbReference>
<dbReference type="InParanoid" id="Q8RG68"/>
<evidence type="ECO:0000313" key="2">
    <source>
        <dbReference type="EMBL" id="AVQ14905.1"/>
    </source>
</evidence>
<reference evidence="3" key="2">
    <citation type="journal article" date="2018" name="MSphere">
        <title>Fusobacterium Genomics Using MinION and Illumina Sequencing Enables Genome Completion and Correction.</title>
        <authorList>
            <person name="Todd S.M."/>
            <person name="Settlage R.E."/>
            <person name="Lahmers K.K."/>
            <person name="Slade D.J."/>
        </authorList>
    </citation>
    <scope>NUCLEOTIDE SEQUENCE [LARGE SCALE GENOMIC DNA]</scope>
    <source>
        <strain evidence="3">ATCC 25586</strain>
    </source>
</reference>
<evidence type="ECO:0000313" key="1">
    <source>
        <dbReference type="EMBL" id="AAL94645.1"/>
    </source>
</evidence>
<dbReference type="STRING" id="190304.FN0449"/>
<dbReference type="KEGG" id="fnu:FN0449"/>
<dbReference type="HOGENOM" id="CLU_3043739_0_0_0"/>
<dbReference type="Proteomes" id="UP000241660">
    <property type="component" value="Chromosome"/>
</dbReference>
<dbReference type="PATRIC" id="fig|190304.8.peg.1019"/>
<dbReference type="BioCyc" id="FNUC190304:G1FZS-1042-MONOMER"/>
<evidence type="ECO:0000313" key="3">
    <source>
        <dbReference type="Proteomes" id="UP000241660"/>
    </source>
</evidence>
<dbReference type="PaxDb" id="190304-FN0449"/>
<dbReference type="EMBL" id="AE009951">
    <property type="protein sequence ID" value="AAL94645.1"/>
    <property type="molecule type" value="Genomic_DNA"/>
</dbReference>
<organism evidence="1">
    <name type="scientific">Fusobacterium nucleatum subsp. nucleatum (strain ATCC 25586 / DSM 15643 / BCRC 10681 / CIP 101130 / JCM 8532 / KCTC 2640 / LMG 13131 / VPI 4355)</name>
    <dbReference type="NCBI Taxonomy" id="190304"/>
    <lineage>
        <taxon>Bacteria</taxon>
        <taxon>Fusobacteriati</taxon>
        <taxon>Fusobacteriota</taxon>
        <taxon>Fusobacteriia</taxon>
        <taxon>Fusobacteriales</taxon>
        <taxon>Fusobacteriaceae</taxon>
        <taxon>Fusobacterium</taxon>
    </lineage>
</organism>
<sequence>MFMVKELSEETIKKLMDWVVKLEQENLNQLDDENRYNVIQQIYNKFKEEIKCNLNQ</sequence>
<dbReference type="AlphaFoldDB" id="Q8RG68"/>
<reference evidence="1" key="1">
    <citation type="journal article" date="2002" name="J. Bacteriol.">
        <title>Genome sequence and analysis of the oral bacterium Fusobacterium nucleatum strain ATCC 25586.</title>
        <authorList>
            <person name="Kapatral V."/>
            <person name="Anderson I."/>
            <person name="Ivanova N."/>
            <person name="Reznik G."/>
            <person name="Los T."/>
            <person name="Lykidis A."/>
            <person name="Bhattacharyya A."/>
            <person name="Bartman A."/>
            <person name="Gardner W."/>
            <person name="Grechkin G."/>
            <person name="Zhu L."/>
            <person name="Vasieva O."/>
            <person name="Chu L."/>
            <person name="Kogan Y."/>
            <person name="Chaga O."/>
            <person name="Goltsman E."/>
            <person name="Bernal A."/>
            <person name="Larsen N."/>
            <person name="D'Souza M."/>
            <person name="Walunas T."/>
            <person name="Pusch G."/>
            <person name="Haselkorn R."/>
            <person name="Fonstein M."/>
            <person name="Kyrpides N."/>
            <person name="Overbeek R."/>
        </authorList>
    </citation>
    <scope>NUCLEOTIDE SEQUENCE [LARGE SCALE GENOMIC DNA]</scope>
    <source>
        <strain evidence="1">ATCC 25586</strain>
    </source>
</reference>
<dbReference type="EnsemblBacteria" id="AAL94645">
    <property type="protein sequence ID" value="AAL94645"/>
    <property type="gene ID" value="FN0449"/>
</dbReference>
<accession>Q8RG68</accession>
<reference evidence="2" key="3">
    <citation type="submission" date="2018-03" db="EMBL/GenBank/DDBJ databases">
        <title>Complete Fusobacterium genomes using hybrid Minion sequencing.</title>
        <authorList>
            <person name="Slade D.J."/>
            <person name="Lahmers K."/>
        </authorList>
    </citation>
    <scope>NUCLEOTIDE SEQUENCE</scope>
    <source>
        <strain evidence="2">ATCC 25586</strain>
    </source>
</reference>
<protein>
    <submittedName>
        <fullName evidence="1">Uncharacterized protein</fullName>
    </submittedName>
</protein>
<keyword evidence="3" id="KW-1185">Reference proteome</keyword>
<name>Q8RG68_FUSNN</name>
<proteinExistence type="predicted"/>
<gene>
    <name evidence="1" type="ordered locus">FN0449</name>
    <name evidence="2" type="ORF">C7Y58_05315</name>
</gene>